<dbReference type="EMBL" id="JBEPMJ010000006">
    <property type="protein sequence ID" value="MET3749883.1"/>
    <property type="molecule type" value="Genomic_DNA"/>
</dbReference>
<evidence type="ECO:0000256" key="7">
    <source>
        <dbReference type="ARBA" id="ARBA00023136"/>
    </source>
</evidence>
<gene>
    <name evidence="11" type="ORF">ABID24_001118</name>
</gene>
<keyword evidence="12" id="KW-1185">Reference proteome</keyword>
<protein>
    <submittedName>
        <fullName evidence="11">Na+/H+ antiporter NhaC</fullName>
    </submittedName>
</protein>
<evidence type="ECO:0000256" key="6">
    <source>
        <dbReference type="ARBA" id="ARBA00022989"/>
    </source>
</evidence>
<feature type="transmembrane region" description="Helical" evidence="9">
    <location>
        <begin position="27"/>
        <end position="47"/>
    </location>
</feature>
<evidence type="ECO:0000256" key="5">
    <source>
        <dbReference type="ARBA" id="ARBA00022692"/>
    </source>
</evidence>
<accession>A0ABV2M0A1</accession>
<keyword evidence="4" id="KW-1003">Cell membrane</keyword>
<evidence type="ECO:0000259" key="10">
    <source>
        <dbReference type="Pfam" id="PF03553"/>
    </source>
</evidence>
<dbReference type="PANTHER" id="PTHR33451:SF3">
    <property type="entry name" value="MALATE-2H(+)_NA(+)-LACTATE ANTIPORTER"/>
    <property type="match status" value="1"/>
</dbReference>
<evidence type="ECO:0000256" key="4">
    <source>
        <dbReference type="ARBA" id="ARBA00022475"/>
    </source>
</evidence>
<evidence type="ECO:0000256" key="3">
    <source>
        <dbReference type="ARBA" id="ARBA00022449"/>
    </source>
</evidence>
<evidence type="ECO:0000256" key="2">
    <source>
        <dbReference type="ARBA" id="ARBA00022448"/>
    </source>
</evidence>
<feature type="transmembrane region" description="Helical" evidence="9">
    <location>
        <begin position="207"/>
        <end position="226"/>
    </location>
</feature>
<dbReference type="InterPro" id="IPR052180">
    <property type="entry name" value="NhaC_Na-H+_Antiporter"/>
</dbReference>
<organism evidence="11 12">
    <name type="scientific">Blautia caecimuris</name>
    <dbReference type="NCBI Taxonomy" id="1796615"/>
    <lineage>
        <taxon>Bacteria</taxon>
        <taxon>Bacillati</taxon>
        <taxon>Bacillota</taxon>
        <taxon>Clostridia</taxon>
        <taxon>Lachnospirales</taxon>
        <taxon>Lachnospiraceae</taxon>
        <taxon>Blautia</taxon>
    </lineage>
</organism>
<sequence>MPVGLLLLVPPVIVVAGSLLKKPTIPVMMISSAVAVVIAMTVQDFSFQTCATSMVSGFKMEMFTDPSLNLAGIVQEVPNLLQRGGMASMMNTALMAFCAFGFIGALTVSGCLDVILSHIMKHIHGTGQLITVTALLGVIIITVIGEASVTFLMIGGLFREEYIKRGLETKNLSRTLEDSITVVEPLVPWSLAGVYMTSTLGVPTAQYAPWACLCYTGVIFAIIWGFTGFGIAKIKKGGDNYDEYVELTGKEL</sequence>
<dbReference type="Pfam" id="PF03553">
    <property type="entry name" value="Na_H_antiporter"/>
    <property type="match status" value="1"/>
</dbReference>
<evidence type="ECO:0000313" key="12">
    <source>
        <dbReference type="Proteomes" id="UP001549106"/>
    </source>
</evidence>
<keyword evidence="2" id="KW-0813">Transport</keyword>
<dbReference type="PANTHER" id="PTHR33451">
    <property type="entry name" value="MALATE-2H(+)/NA(+)-LACTATE ANTIPORTER"/>
    <property type="match status" value="1"/>
</dbReference>
<evidence type="ECO:0000256" key="1">
    <source>
        <dbReference type="ARBA" id="ARBA00004651"/>
    </source>
</evidence>
<comment type="subcellular location">
    <subcellularLocation>
        <location evidence="1">Cell membrane</location>
        <topology evidence="1">Multi-pass membrane protein</topology>
    </subcellularLocation>
</comment>
<keyword evidence="7 9" id="KW-0472">Membrane</keyword>
<keyword evidence="6 9" id="KW-1133">Transmembrane helix</keyword>
<reference evidence="11 12" key="1">
    <citation type="submission" date="2024-06" db="EMBL/GenBank/DDBJ databases">
        <title>Genomic Encyclopedia of Type Strains, Phase IV (KMG-IV): sequencing the most valuable type-strain genomes for metagenomic binning, comparative biology and taxonomic classification.</title>
        <authorList>
            <person name="Goeker M."/>
        </authorList>
    </citation>
    <scope>NUCLEOTIDE SEQUENCE [LARGE SCALE GENOMIC DNA]</scope>
    <source>
        <strain evidence="11 12">DSM 29492</strain>
    </source>
</reference>
<comment type="caution">
    <text evidence="11">The sequence shown here is derived from an EMBL/GenBank/DDBJ whole genome shotgun (WGS) entry which is preliminary data.</text>
</comment>
<feature type="domain" description="Na+/H+ antiporter NhaC-like C-terminal" evidence="10">
    <location>
        <begin position="9"/>
        <end position="229"/>
    </location>
</feature>
<comment type="similarity">
    <text evidence="8">Belongs to the NhaC Na(+)/H(+) (TC 2.A.35) antiporter family.</text>
</comment>
<evidence type="ECO:0000313" key="11">
    <source>
        <dbReference type="EMBL" id="MET3749883.1"/>
    </source>
</evidence>
<feature type="transmembrane region" description="Helical" evidence="9">
    <location>
        <begin position="132"/>
        <end position="158"/>
    </location>
</feature>
<dbReference type="InterPro" id="IPR018461">
    <property type="entry name" value="Na/H_Antiport_NhaC-like_C"/>
</dbReference>
<evidence type="ECO:0000256" key="9">
    <source>
        <dbReference type="SAM" id="Phobius"/>
    </source>
</evidence>
<name>A0ABV2M0A1_9FIRM</name>
<evidence type="ECO:0000256" key="8">
    <source>
        <dbReference type="ARBA" id="ARBA00038435"/>
    </source>
</evidence>
<proteinExistence type="inferred from homology"/>
<dbReference type="Proteomes" id="UP001549106">
    <property type="component" value="Unassembled WGS sequence"/>
</dbReference>
<dbReference type="RefSeq" id="WP_257464315.1">
    <property type="nucleotide sequence ID" value="NZ_JANJZT010000006.1"/>
</dbReference>
<feature type="transmembrane region" description="Helical" evidence="9">
    <location>
        <begin position="93"/>
        <end position="120"/>
    </location>
</feature>
<keyword evidence="5 9" id="KW-0812">Transmembrane</keyword>
<keyword evidence="3" id="KW-0050">Antiport</keyword>